<evidence type="ECO:0000313" key="2">
    <source>
        <dbReference type="Proteomes" id="UP000008315"/>
    </source>
</evidence>
<name>G4SXZ1_META2</name>
<organism evidence="1 2">
    <name type="scientific">Methylotuvimicrobium alcaliphilum (strain DSM 19304 / NCIMB 14124 / VKM B-2133 / 20Z)</name>
    <name type="common">Methylomicrobium alcaliphilum</name>
    <dbReference type="NCBI Taxonomy" id="1091494"/>
    <lineage>
        <taxon>Bacteria</taxon>
        <taxon>Pseudomonadati</taxon>
        <taxon>Pseudomonadota</taxon>
        <taxon>Gammaproteobacteria</taxon>
        <taxon>Methylococcales</taxon>
        <taxon>Methylococcaceae</taxon>
        <taxon>Methylotuvimicrobium</taxon>
    </lineage>
</organism>
<keyword evidence="2" id="KW-1185">Reference proteome</keyword>
<accession>G4SXZ1</accession>
<proteinExistence type="predicted"/>
<dbReference type="Proteomes" id="UP000008315">
    <property type="component" value="Chromosome"/>
</dbReference>
<protein>
    <submittedName>
        <fullName evidence="1">Uncharacterized protein</fullName>
    </submittedName>
</protein>
<dbReference type="AlphaFoldDB" id="G4SXZ1"/>
<dbReference type="EMBL" id="FO082060">
    <property type="protein sequence ID" value="CCE24292.1"/>
    <property type="molecule type" value="Genomic_DNA"/>
</dbReference>
<dbReference type="KEGG" id="mah:MEALZ_2617"/>
<gene>
    <name evidence="1" type="ordered locus">MEALZ_2617</name>
</gene>
<sequence length="43" mass="5112">MYIKQVLENLHSLSTQQAQERLNTSVPNRLPSLKRQGLYFVFY</sequence>
<dbReference type="HOGENOM" id="CLU_3235864_0_0_6"/>
<reference evidence="2" key="1">
    <citation type="journal article" date="2012" name="J. Bacteriol.">
        <title>Genome sequence of the haloalkaliphilic methanotrophic bacterium Methylomicrobium alcaliphilum 20Z.</title>
        <authorList>
            <person name="Vuilleumier S."/>
            <person name="Khmelenina V.N."/>
            <person name="Bringel F."/>
            <person name="Reshetnikov A.S."/>
            <person name="Lajus A."/>
            <person name="Mangenot S."/>
            <person name="Rouy Z."/>
            <person name="Op den Camp H.J."/>
            <person name="Jetten M.S."/>
            <person name="Dispirito A.A."/>
            <person name="Dunfield P."/>
            <person name="Klotz M.G."/>
            <person name="Semrau J.D."/>
            <person name="Stein L.Y."/>
            <person name="Barbe V."/>
            <person name="Medigue C."/>
            <person name="Trotsenko Y.A."/>
            <person name="Kalyuzhnaya M.G."/>
        </authorList>
    </citation>
    <scope>NUCLEOTIDE SEQUENCE [LARGE SCALE GENOMIC DNA]</scope>
    <source>
        <strain evidence="2">DSM 19304 / NCIMB 14124 / VKM B-2133 / 20Z</strain>
    </source>
</reference>
<dbReference type="STRING" id="1091494.MEALZ_2617"/>
<evidence type="ECO:0000313" key="1">
    <source>
        <dbReference type="EMBL" id="CCE24292.1"/>
    </source>
</evidence>